<evidence type="ECO:0000256" key="6">
    <source>
        <dbReference type="ARBA" id="ARBA00022827"/>
    </source>
</evidence>
<dbReference type="KEGG" id="lip:LI0713"/>
<dbReference type="Proteomes" id="UP000002430">
    <property type="component" value="Chromosome"/>
</dbReference>
<keyword evidence="6 11" id="KW-0274">FAD</keyword>
<comment type="similarity">
    <text evidence="1">Belongs to the PyrK family.</text>
</comment>
<evidence type="ECO:0000256" key="2">
    <source>
        <dbReference type="ARBA" id="ARBA00022448"/>
    </source>
</evidence>
<dbReference type="Gene3D" id="3.40.50.80">
    <property type="entry name" value="Nucleotide-binding domain of ferredoxin-NADP reductase (FNR) module"/>
    <property type="match status" value="1"/>
</dbReference>
<keyword evidence="2" id="KW-0813">Transport</keyword>
<keyword evidence="15" id="KW-1185">Reference proteome</keyword>
<dbReference type="STRING" id="363253.LI0713"/>
<organism evidence="14 15">
    <name type="scientific">Lawsonia intracellularis (strain PHE/MN1-00)</name>
    <dbReference type="NCBI Taxonomy" id="363253"/>
    <lineage>
        <taxon>Bacteria</taxon>
        <taxon>Pseudomonadati</taxon>
        <taxon>Thermodesulfobacteriota</taxon>
        <taxon>Desulfovibrionia</taxon>
        <taxon>Desulfovibrionales</taxon>
        <taxon>Desulfovibrionaceae</taxon>
        <taxon>Lawsonia</taxon>
    </lineage>
</organism>
<comment type="cofactor">
    <cofactor evidence="10">
        <name>[2Fe-2S] cluster</name>
        <dbReference type="ChEBI" id="CHEBI:190135"/>
    </cofactor>
</comment>
<comment type="cofactor">
    <cofactor evidence="11">
        <name>FAD</name>
        <dbReference type="ChEBI" id="CHEBI:57692"/>
    </cofactor>
    <text evidence="11">Binds 1 FAD per subunit.</text>
</comment>
<evidence type="ECO:0000313" key="15">
    <source>
        <dbReference type="Proteomes" id="UP000002430"/>
    </source>
</evidence>
<dbReference type="OrthoDB" id="9796486at2"/>
<evidence type="ECO:0000256" key="7">
    <source>
        <dbReference type="ARBA" id="ARBA00022982"/>
    </source>
</evidence>
<feature type="binding site" evidence="12">
    <location>
        <position position="255"/>
    </location>
    <ligand>
        <name>[2Fe-2S] cluster</name>
        <dbReference type="ChEBI" id="CHEBI:190135"/>
    </ligand>
</feature>
<dbReference type="CDD" id="cd06218">
    <property type="entry name" value="DHOD_e_trans"/>
    <property type="match status" value="1"/>
</dbReference>
<comment type="cofactor">
    <cofactor evidence="12">
        <name>[2Fe-2S] cluster</name>
        <dbReference type="ChEBI" id="CHEBI:190135"/>
    </cofactor>
    <text evidence="12">Binds 1 [2Fe-2S] cluster per subunit.</text>
</comment>
<dbReference type="eggNOG" id="COG0543">
    <property type="taxonomic scope" value="Bacteria"/>
</dbReference>
<evidence type="ECO:0000256" key="8">
    <source>
        <dbReference type="ARBA" id="ARBA00023004"/>
    </source>
</evidence>
<dbReference type="AlphaFoldDB" id="Q1MQG0"/>
<dbReference type="SUPFAM" id="SSF63380">
    <property type="entry name" value="Riboflavin synthase domain-like"/>
    <property type="match status" value="1"/>
</dbReference>
<dbReference type="PROSITE" id="PS51384">
    <property type="entry name" value="FAD_FR"/>
    <property type="match status" value="1"/>
</dbReference>
<evidence type="ECO:0000256" key="12">
    <source>
        <dbReference type="PIRSR" id="PIRSR006816-2"/>
    </source>
</evidence>
<keyword evidence="8 12" id="KW-0408">Iron</keyword>
<reference evidence="14 15" key="1">
    <citation type="submission" date="2005-11" db="EMBL/GenBank/DDBJ databases">
        <title>The complete genome sequence of Lawsonia intracellularis: the causative agent of proliferative enteropathy.</title>
        <authorList>
            <person name="Kaur K."/>
            <person name="Zhang Q."/>
            <person name="Beckler D."/>
            <person name="Munir S."/>
            <person name="Li L."/>
            <person name="Kinsley K."/>
            <person name="Herron L."/>
            <person name="Peterson A."/>
            <person name="May B."/>
            <person name="Singh S."/>
            <person name="Gebhart C."/>
            <person name="Kapur V."/>
        </authorList>
    </citation>
    <scope>NUCLEOTIDE SEQUENCE [LARGE SCALE GENOMIC DNA]</scope>
    <source>
        <strain evidence="14 15">PHE/MN1-00</strain>
    </source>
</reference>
<evidence type="ECO:0000256" key="4">
    <source>
        <dbReference type="ARBA" id="ARBA00022714"/>
    </source>
</evidence>
<dbReference type="EMBL" id="AM180252">
    <property type="protein sequence ID" value="CAJ54767.1"/>
    <property type="molecule type" value="Genomic_DNA"/>
</dbReference>
<protein>
    <submittedName>
        <fullName evidence="14">2-polyprenylphenol hydroxylase and related flavodoxin oxidoreductases</fullName>
    </submittedName>
</protein>
<feature type="binding site" evidence="12">
    <location>
        <position position="234"/>
    </location>
    <ligand>
        <name>[2Fe-2S] cluster</name>
        <dbReference type="ChEBI" id="CHEBI:190135"/>
    </ligand>
</feature>
<feature type="binding site" evidence="12">
    <location>
        <position position="231"/>
    </location>
    <ligand>
        <name>[2Fe-2S] cluster</name>
        <dbReference type="ChEBI" id="CHEBI:190135"/>
    </ligand>
</feature>
<dbReference type="RefSeq" id="WP_011526796.1">
    <property type="nucleotide sequence ID" value="NC_008011.1"/>
</dbReference>
<dbReference type="HOGENOM" id="CLU_003827_1_2_7"/>
<dbReference type="InterPro" id="IPR017927">
    <property type="entry name" value="FAD-bd_FR_type"/>
</dbReference>
<dbReference type="Gene3D" id="2.40.30.10">
    <property type="entry name" value="Translation factors"/>
    <property type="match status" value="1"/>
</dbReference>
<dbReference type="SUPFAM" id="SSF52343">
    <property type="entry name" value="Ferredoxin reductase-like, C-terminal NADP-linked domain"/>
    <property type="match status" value="1"/>
</dbReference>
<feature type="binding site" evidence="11">
    <location>
        <begin position="60"/>
        <end position="63"/>
    </location>
    <ligand>
        <name>FAD</name>
        <dbReference type="ChEBI" id="CHEBI:57692"/>
    </ligand>
</feature>
<feature type="domain" description="FAD-binding FR-type" evidence="13">
    <location>
        <begin position="4"/>
        <end position="107"/>
    </location>
</feature>
<evidence type="ECO:0000259" key="13">
    <source>
        <dbReference type="PROSITE" id="PS51384"/>
    </source>
</evidence>
<keyword evidence="5 12" id="KW-0479">Metal-binding</keyword>
<dbReference type="GO" id="GO:0006221">
    <property type="term" value="P:pyrimidine nucleotide biosynthetic process"/>
    <property type="evidence" value="ECO:0007669"/>
    <property type="project" value="InterPro"/>
</dbReference>
<dbReference type="InterPro" id="IPR017938">
    <property type="entry name" value="Riboflavin_synthase-like_b-brl"/>
</dbReference>
<dbReference type="PANTHER" id="PTHR43513:SF3">
    <property type="entry name" value="DIHYDROOROTATE DEHYDROGENASE B (NAD(+)), ELECTRON TRANSFER SUBUNIT-RELATED"/>
    <property type="match status" value="1"/>
</dbReference>
<keyword evidence="3 11" id="KW-0285">Flavoprotein</keyword>
<evidence type="ECO:0000256" key="3">
    <source>
        <dbReference type="ARBA" id="ARBA00022630"/>
    </source>
</evidence>
<dbReference type="PANTHER" id="PTHR43513">
    <property type="entry name" value="DIHYDROOROTATE DEHYDROGENASE B (NAD(+)), ELECTRON TRANSFER SUBUNIT"/>
    <property type="match status" value="1"/>
</dbReference>
<keyword evidence="4 12" id="KW-0001">2Fe-2S</keyword>
<evidence type="ECO:0000256" key="1">
    <source>
        <dbReference type="ARBA" id="ARBA00006422"/>
    </source>
</evidence>
<feature type="binding site" evidence="11">
    <location>
        <begin position="82"/>
        <end position="83"/>
    </location>
    <ligand>
        <name>FAD</name>
        <dbReference type="ChEBI" id="CHEBI:57692"/>
    </ligand>
</feature>
<dbReference type="GO" id="GO:0051537">
    <property type="term" value="F:2 iron, 2 sulfur cluster binding"/>
    <property type="evidence" value="ECO:0007669"/>
    <property type="project" value="UniProtKB-KW"/>
</dbReference>
<gene>
    <name evidence="14" type="primary">pyrDII</name>
    <name evidence="14" type="ordered locus">LI0713</name>
</gene>
<evidence type="ECO:0000256" key="5">
    <source>
        <dbReference type="ARBA" id="ARBA00022723"/>
    </source>
</evidence>
<sequence>MASANFYNLAVIDNIPFGLAGMQGHFFALRLELPDWKGWAPGQFVMIRPQSWNLEIPWARPFSICRVTKEELVIFFQVSGKGTERMAYLRSGNMVHLWGPLGNRFSTEEKPTLILAGGIGIAPFIGYIDSHPNPKNLYMMFSHKYPNDCYPIENLSEKVNFFSFQENTLQDREVFLEQVSTQVKNYAACNGLILVCGPTPFLKFVQSIALENNVRTQLSLESQMACGVGACLGCVVQTTDKWPVKNMAGMPVPTCTNGPVFWADQITL</sequence>
<keyword evidence="9 12" id="KW-0411">Iron-sulfur</keyword>
<dbReference type="GO" id="GO:0050660">
    <property type="term" value="F:flavin adenine dinucleotide binding"/>
    <property type="evidence" value="ECO:0007669"/>
    <property type="project" value="InterPro"/>
</dbReference>
<dbReference type="InterPro" id="IPR019480">
    <property type="entry name" value="Dihydroorotate_DH_Fe-S-bd"/>
</dbReference>
<dbReference type="InterPro" id="IPR037117">
    <property type="entry name" value="Dihydroorotate_DH_ele_sf"/>
</dbReference>
<evidence type="ECO:0000256" key="11">
    <source>
        <dbReference type="PIRSR" id="PIRSR006816-1"/>
    </source>
</evidence>
<dbReference type="InterPro" id="IPR012165">
    <property type="entry name" value="Cyt_c3_hydrogenase_gsu"/>
</dbReference>
<evidence type="ECO:0000256" key="10">
    <source>
        <dbReference type="ARBA" id="ARBA00034078"/>
    </source>
</evidence>
<dbReference type="GO" id="GO:0046872">
    <property type="term" value="F:metal ion binding"/>
    <property type="evidence" value="ECO:0007669"/>
    <property type="project" value="UniProtKB-KW"/>
</dbReference>
<evidence type="ECO:0000256" key="9">
    <source>
        <dbReference type="ARBA" id="ARBA00023014"/>
    </source>
</evidence>
<name>Q1MQG0_LAWIP</name>
<evidence type="ECO:0000313" key="14">
    <source>
        <dbReference type="EMBL" id="CAJ54767.1"/>
    </source>
</evidence>
<dbReference type="InterPro" id="IPR050353">
    <property type="entry name" value="PyrK_electron_transfer"/>
</dbReference>
<proteinExistence type="inferred from homology"/>
<dbReference type="Pfam" id="PF10418">
    <property type="entry name" value="DHODB_Fe-S_bind"/>
    <property type="match status" value="1"/>
</dbReference>
<accession>Q1MQG0</accession>
<dbReference type="PIRSF" id="PIRSF006816">
    <property type="entry name" value="Cyc3_hyd_g"/>
    <property type="match status" value="1"/>
</dbReference>
<keyword evidence="7" id="KW-0249">Electron transport</keyword>
<dbReference type="InterPro" id="IPR039261">
    <property type="entry name" value="FNR_nucleotide-bd"/>
</dbReference>
<dbReference type="GO" id="GO:0016491">
    <property type="term" value="F:oxidoreductase activity"/>
    <property type="evidence" value="ECO:0007669"/>
    <property type="project" value="InterPro"/>
</dbReference>
<feature type="binding site" evidence="12">
    <location>
        <position position="226"/>
    </location>
    <ligand>
        <name>[2Fe-2S] cluster</name>
        <dbReference type="ChEBI" id="CHEBI:190135"/>
    </ligand>
</feature>
<dbReference type="Gene3D" id="2.10.240.10">
    <property type="entry name" value="Dihydroorotate dehydrogenase, electron transfer subunit"/>
    <property type="match status" value="1"/>
</dbReference>